<sequence>MTKLQSRLGGLLVLQLVLAAGLFWNSQQQQQHDLQQPLLGFEKSQVDRIEISDGDAAVTLRKAGDQWQLPDLHQLPIDDNKLDDILTKLAALNSGWPVATTASGRERFEVAEDNFQRHLRLYQGEAAVASLYVGTSPGFRKVHVRRGQEDAIFAVELNSYELPAAGSDWLDKTLLGAGAVTSIKGPDYALNKTDSGWTFVETAPLAAGDAPKLNIEKAEQLAAAMADLKVQAVVEAEPAGDAIALEVTGNNGNWTYRFIQADDNYYVGRSDKDMLFSISKIDYENITTVGMPQLALETQSTEGEADADDTASSS</sequence>
<reference evidence="2 3" key="1">
    <citation type="submission" date="2019-06" db="EMBL/GenBank/DDBJ databases">
        <title>Whole genome sequence for Cellvibrionaceae sp. R142.</title>
        <authorList>
            <person name="Wang G."/>
        </authorList>
    </citation>
    <scope>NUCLEOTIDE SEQUENCE [LARGE SCALE GENOMIC DNA]</scope>
    <source>
        <strain evidence="2 3">R142</strain>
    </source>
</reference>
<protein>
    <submittedName>
        <fullName evidence="2">DUF4340 domain-containing protein</fullName>
    </submittedName>
</protein>
<dbReference type="AlphaFoldDB" id="A0A545U9V6"/>
<proteinExistence type="predicted"/>
<dbReference type="OrthoDB" id="5431982at2"/>
<feature type="domain" description="DUF4340" evidence="1">
    <location>
        <begin position="67"/>
        <end position="237"/>
    </location>
</feature>
<dbReference type="InterPro" id="IPR025641">
    <property type="entry name" value="DUF4340"/>
</dbReference>
<organism evidence="2 3">
    <name type="scientific">Exilibacterium tricleocarpae</name>
    <dbReference type="NCBI Taxonomy" id="2591008"/>
    <lineage>
        <taxon>Bacteria</taxon>
        <taxon>Pseudomonadati</taxon>
        <taxon>Pseudomonadota</taxon>
        <taxon>Gammaproteobacteria</taxon>
        <taxon>Cellvibrionales</taxon>
        <taxon>Cellvibrionaceae</taxon>
        <taxon>Exilibacterium</taxon>
    </lineage>
</organism>
<name>A0A545U9V6_9GAMM</name>
<dbReference type="EMBL" id="VHSG01000002">
    <property type="protein sequence ID" value="TQV86254.1"/>
    <property type="molecule type" value="Genomic_DNA"/>
</dbReference>
<dbReference type="RefSeq" id="WP_142902407.1">
    <property type="nucleotide sequence ID" value="NZ_ML660087.1"/>
</dbReference>
<dbReference type="Pfam" id="PF14238">
    <property type="entry name" value="DUF4340"/>
    <property type="match status" value="1"/>
</dbReference>
<evidence type="ECO:0000313" key="2">
    <source>
        <dbReference type="EMBL" id="TQV86254.1"/>
    </source>
</evidence>
<gene>
    <name evidence="2" type="ORF">FKG94_01510</name>
</gene>
<evidence type="ECO:0000259" key="1">
    <source>
        <dbReference type="Pfam" id="PF14238"/>
    </source>
</evidence>
<dbReference type="Proteomes" id="UP000319732">
    <property type="component" value="Unassembled WGS sequence"/>
</dbReference>
<accession>A0A545U9V6</accession>
<comment type="caution">
    <text evidence="2">The sequence shown here is derived from an EMBL/GenBank/DDBJ whole genome shotgun (WGS) entry which is preliminary data.</text>
</comment>
<keyword evidence="3" id="KW-1185">Reference proteome</keyword>
<evidence type="ECO:0000313" key="3">
    <source>
        <dbReference type="Proteomes" id="UP000319732"/>
    </source>
</evidence>